<dbReference type="Proteomes" id="UP000036947">
    <property type="component" value="Unassembled WGS sequence"/>
</dbReference>
<gene>
    <name evidence="3" type="ORF">TOPH_09045</name>
</gene>
<accession>A0A0L0MX35</accession>
<feature type="region of interest" description="Disordered" evidence="1">
    <location>
        <begin position="114"/>
        <end position="144"/>
    </location>
</feature>
<dbReference type="AlphaFoldDB" id="A0A0L0MX35"/>
<keyword evidence="4" id="KW-1185">Reference proteome</keyword>
<keyword evidence="2" id="KW-1133">Transmembrane helix</keyword>
<proteinExistence type="predicted"/>
<dbReference type="EMBL" id="LFRF01000061">
    <property type="protein sequence ID" value="KND86331.1"/>
    <property type="molecule type" value="Genomic_DNA"/>
</dbReference>
<keyword evidence="2" id="KW-0812">Transmembrane</keyword>
<organism evidence="3 4">
    <name type="scientific">Tolypocladium ophioglossoides (strain CBS 100239)</name>
    <name type="common">Snaketongue truffleclub</name>
    <name type="synonym">Elaphocordyceps ophioglossoides</name>
    <dbReference type="NCBI Taxonomy" id="1163406"/>
    <lineage>
        <taxon>Eukaryota</taxon>
        <taxon>Fungi</taxon>
        <taxon>Dikarya</taxon>
        <taxon>Ascomycota</taxon>
        <taxon>Pezizomycotina</taxon>
        <taxon>Sordariomycetes</taxon>
        <taxon>Hypocreomycetidae</taxon>
        <taxon>Hypocreales</taxon>
        <taxon>Ophiocordycipitaceae</taxon>
        <taxon>Tolypocladium</taxon>
    </lineage>
</organism>
<protein>
    <submittedName>
        <fullName evidence="3">Uncharacterized protein</fullName>
    </submittedName>
</protein>
<keyword evidence="2" id="KW-0472">Membrane</keyword>
<name>A0A0L0MX35_TOLOC</name>
<evidence type="ECO:0000313" key="4">
    <source>
        <dbReference type="Proteomes" id="UP000036947"/>
    </source>
</evidence>
<sequence>MAPTKRGDETAAGGAPPETGIGNKVCVILVIAFAGVCVLGIAAGLICKWYKRRRQYHEIAEKNSPALLETLSGRKASSTFRADDGHEDHQELQRQRIISKSLASRVSLRETFCTTQPNDTEEQASAEPCAQDRGNGESATPLESPVGLVNDWKRWEAKLRQDNTRSLTFHPGVDKGLHPLHNHAAPLPPTAYLAARRPLTYPTGTTDCPSISPNIEQTYRLYSPLPRTDEMEDV</sequence>
<feature type="transmembrane region" description="Helical" evidence="2">
    <location>
        <begin position="27"/>
        <end position="47"/>
    </location>
</feature>
<evidence type="ECO:0000256" key="2">
    <source>
        <dbReference type="SAM" id="Phobius"/>
    </source>
</evidence>
<reference evidence="3 4" key="1">
    <citation type="journal article" date="2015" name="BMC Genomics">
        <title>The genome of the truffle-parasite Tolypocladium ophioglossoides and the evolution of antifungal peptaibiotics.</title>
        <authorList>
            <person name="Quandt C.A."/>
            <person name="Bushley K.E."/>
            <person name="Spatafora J.W."/>
        </authorList>
    </citation>
    <scope>NUCLEOTIDE SEQUENCE [LARGE SCALE GENOMIC DNA]</scope>
    <source>
        <strain evidence="3 4">CBS 100239</strain>
    </source>
</reference>
<evidence type="ECO:0000256" key="1">
    <source>
        <dbReference type="SAM" id="MobiDB-lite"/>
    </source>
</evidence>
<dbReference type="OrthoDB" id="5222624at2759"/>
<evidence type="ECO:0000313" key="3">
    <source>
        <dbReference type="EMBL" id="KND86331.1"/>
    </source>
</evidence>
<comment type="caution">
    <text evidence="3">The sequence shown here is derived from an EMBL/GenBank/DDBJ whole genome shotgun (WGS) entry which is preliminary data.</text>
</comment>